<proteinExistence type="predicted"/>
<dbReference type="InterPro" id="IPR036974">
    <property type="entry name" value="PUA_sf"/>
</dbReference>
<dbReference type="PROSITE" id="PS50890">
    <property type="entry name" value="PUA"/>
    <property type="match status" value="1"/>
</dbReference>
<accession>A0A484IIB5</accession>
<evidence type="ECO:0000313" key="3">
    <source>
        <dbReference type="Proteomes" id="UP000294299"/>
    </source>
</evidence>
<dbReference type="SUPFAM" id="SSF88697">
    <property type="entry name" value="PUA domain-like"/>
    <property type="match status" value="1"/>
</dbReference>
<organism evidence="2 3">
    <name type="scientific">Candidatus Nitrosocosmicus franklandianus</name>
    <dbReference type="NCBI Taxonomy" id="1798806"/>
    <lineage>
        <taxon>Archaea</taxon>
        <taxon>Nitrososphaerota</taxon>
        <taxon>Nitrososphaeria</taxon>
        <taxon>Nitrososphaerales</taxon>
        <taxon>Nitrososphaeraceae</taxon>
        <taxon>Candidatus Nitrosocosmicus</taxon>
    </lineage>
</organism>
<gene>
    <name evidence="2" type="ORF">NFRAN_2316</name>
</gene>
<name>A0A484IIB5_9ARCH</name>
<dbReference type="Proteomes" id="UP000294299">
    <property type="component" value="Chromosome NFRAN"/>
</dbReference>
<dbReference type="OrthoDB" id="11794at2157"/>
<sequence length="244" mass="27731">MPTYYRSPNALEETILKRAFSHWSIFDLYNREKLIVSDVSATNAKEGLPEIENISIYNAAISSAYRSMNKNKKINNNYSNRSSGIRRDDNGTESLLKRVFLRSNPQESDKLLLELGPVSVGIQIGLIRKKKFLPGLNFAELVLNQHKSNNNTDLEFPHIIINEKAANLVCFGRDIMGNSVISFYDDVKENQLLIILNEYKEVLGLGRSRFPGPLLNRPNIVTVDTVDNIGTFYLHNENQSIIKK</sequence>
<evidence type="ECO:0000313" key="2">
    <source>
        <dbReference type="EMBL" id="VFJ14638.1"/>
    </source>
</evidence>
<dbReference type="GO" id="GO:0003723">
    <property type="term" value="F:RNA binding"/>
    <property type="evidence" value="ECO:0007669"/>
    <property type="project" value="InterPro"/>
</dbReference>
<reference evidence="2 3" key="1">
    <citation type="submission" date="2019-02" db="EMBL/GenBank/DDBJ databases">
        <authorList>
            <person name="Lehtovirta-Morley E L."/>
        </authorList>
    </citation>
    <scope>NUCLEOTIDE SEQUENCE [LARGE SCALE GENOMIC DNA]</scope>
    <source>
        <strain evidence="2">NFRAN1</strain>
    </source>
</reference>
<dbReference type="GeneID" id="39421537"/>
<protein>
    <recommendedName>
        <fullName evidence="1">UPF0113 domain-containing protein</fullName>
    </recommendedName>
</protein>
<dbReference type="Pfam" id="PF03657">
    <property type="entry name" value="UPF0113"/>
    <property type="match status" value="1"/>
</dbReference>
<evidence type="ECO:0000259" key="1">
    <source>
        <dbReference type="Pfam" id="PF03657"/>
    </source>
</evidence>
<keyword evidence="3" id="KW-1185">Reference proteome</keyword>
<dbReference type="AlphaFoldDB" id="A0A484IIB5"/>
<dbReference type="RefSeq" id="WP_134484785.1">
    <property type="nucleotide sequence ID" value="NZ_LR216287.1"/>
</dbReference>
<dbReference type="InterPro" id="IPR015947">
    <property type="entry name" value="PUA-like_sf"/>
</dbReference>
<dbReference type="KEGG" id="nfn:NFRAN_2316"/>
<dbReference type="EMBL" id="LR216287">
    <property type="protein sequence ID" value="VFJ14638.1"/>
    <property type="molecule type" value="Genomic_DNA"/>
</dbReference>
<feature type="domain" description="UPF0113" evidence="1">
    <location>
        <begin position="159"/>
        <end position="232"/>
    </location>
</feature>
<dbReference type="Gene3D" id="2.30.130.10">
    <property type="entry name" value="PUA domain"/>
    <property type="match status" value="1"/>
</dbReference>
<dbReference type="InterPro" id="IPR005155">
    <property type="entry name" value="UPF0113_PUA"/>
</dbReference>